<reference evidence="1" key="1">
    <citation type="submission" date="2014-09" db="EMBL/GenBank/DDBJ databases">
        <authorList>
            <person name="Magalhaes I.L.F."/>
            <person name="Oliveira U."/>
            <person name="Santos F.R."/>
            <person name="Vidigal T.H.D.A."/>
            <person name="Brescovit A.D."/>
            <person name="Santos A.J."/>
        </authorList>
    </citation>
    <scope>NUCLEOTIDE SEQUENCE</scope>
    <source>
        <tissue evidence="1">Shoot tissue taken approximately 20 cm above the soil surface</tissue>
    </source>
</reference>
<sequence length="13" mass="1482">MQPCASYRLATKL</sequence>
<organism evidence="1">
    <name type="scientific">Arundo donax</name>
    <name type="common">Giant reed</name>
    <name type="synonym">Donax arundinaceus</name>
    <dbReference type="NCBI Taxonomy" id="35708"/>
    <lineage>
        <taxon>Eukaryota</taxon>
        <taxon>Viridiplantae</taxon>
        <taxon>Streptophyta</taxon>
        <taxon>Embryophyta</taxon>
        <taxon>Tracheophyta</taxon>
        <taxon>Spermatophyta</taxon>
        <taxon>Magnoliopsida</taxon>
        <taxon>Liliopsida</taxon>
        <taxon>Poales</taxon>
        <taxon>Poaceae</taxon>
        <taxon>PACMAD clade</taxon>
        <taxon>Arundinoideae</taxon>
        <taxon>Arundineae</taxon>
        <taxon>Arundo</taxon>
    </lineage>
</organism>
<accession>A0A0A9EWF3</accession>
<dbReference type="EMBL" id="GBRH01194587">
    <property type="protein sequence ID" value="JAE03309.1"/>
    <property type="molecule type" value="Transcribed_RNA"/>
</dbReference>
<evidence type="ECO:0000313" key="1">
    <source>
        <dbReference type="EMBL" id="JAE03309.1"/>
    </source>
</evidence>
<reference evidence="1" key="2">
    <citation type="journal article" date="2015" name="Data Brief">
        <title>Shoot transcriptome of the giant reed, Arundo donax.</title>
        <authorList>
            <person name="Barrero R.A."/>
            <person name="Guerrero F.D."/>
            <person name="Moolhuijzen P."/>
            <person name="Goolsby J.A."/>
            <person name="Tidwell J."/>
            <person name="Bellgard S.E."/>
            <person name="Bellgard M.I."/>
        </authorList>
    </citation>
    <scope>NUCLEOTIDE SEQUENCE</scope>
    <source>
        <tissue evidence="1">Shoot tissue taken approximately 20 cm above the soil surface</tissue>
    </source>
</reference>
<proteinExistence type="predicted"/>
<protein>
    <submittedName>
        <fullName evidence="1">Uncharacterized protein</fullName>
    </submittedName>
</protein>
<name>A0A0A9EWF3_ARUDO</name>